<evidence type="ECO:0000256" key="1">
    <source>
        <dbReference type="ARBA" id="ARBA00010462"/>
    </source>
</evidence>
<evidence type="ECO:0000256" key="4">
    <source>
        <dbReference type="RuleBase" id="RU003671"/>
    </source>
</evidence>
<reference evidence="8 9" key="1">
    <citation type="journal article" date="2020" name="Nature">
        <title>Isolation of an archaeon at the prokaryote-eukaryote interface.</title>
        <authorList>
            <person name="Imachi H."/>
            <person name="Nobu M.K."/>
            <person name="Nakahara N."/>
            <person name="Morono Y."/>
            <person name="Ogawara M."/>
            <person name="Takaki Y."/>
            <person name="Takano Y."/>
            <person name="Uematsu K."/>
            <person name="Ikuta T."/>
            <person name="Ito M."/>
            <person name="Matsui Y."/>
            <person name="Miyazaki M."/>
            <person name="Murata K."/>
            <person name="Saito Y."/>
            <person name="Sakai S."/>
            <person name="Song C."/>
            <person name="Tasumi E."/>
            <person name="Yamanaka Y."/>
            <person name="Yamaguchi T."/>
            <person name="Kamagata Y."/>
            <person name="Tamaki H."/>
            <person name="Takai K."/>
        </authorList>
    </citation>
    <scope>NUCLEOTIDE SEQUENCE [LARGE SCALE GENOMIC DNA]</scope>
    <source>
        <strain evidence="8 9">MK-D1</strain>
    </source>
</reference>
<dbReference type="GO" id="GO:0006275">
    <property type="term" value="P:regulation of DNA replication"/>
    <property type="evidence" value="ECO:0007669"/>
    <property type="project" value="UniProtKB-UniRule"/>
</dbReference>
<dbReference type="Gene3D" id="3.70.10.10">
    <property type="match status" value="1"/>
</dbReference>
<feature type="domain" description="Proliferating cell nuclear antigen PCNA N-terminal" evidence="6">
    <location>
        <begin position="3"/>
        <end position="125"/>
    </location>
</feature>
<dbReference type="PANTHER" id="PTHR11352">
    <property type="entry name" value="PROLIFERATING CELL NUCLEAR ANTIGEN"/>
    <property type="match status" value="1"/>
</dbReference>
<dbReference type="GeneID" id="41331780"/>
<proteinExistence type="inferred from homology"/>
<evidence type="ECO:0000259" key="7">
    <source>
        <dbReference type="Pfam" id="PF02747"/>
    </source>
</evidence>
<dbReference type="GO" id="GO:0006272">
    <property type="term" value="P:leading strand elongation"/>
    <property type="evidence" value="ECO:0007669"/>
    <property type="project" value="TreeGrafter"/>
</dbReference>
<dbReference type="Proteomes" id="UP000321408">
    <property type="component" value="Chromosome"/>
</dbReference>
<comment type="function">
    <text evidence="5">Sliding clamp subunit. Responsible for tethering the catalytic subunit of DNA polymerase to DNA during high-speed replication.</text>
</comment>
<evidence type="ECO:0000256" key="2">
    <source>
        <dbReference type="ARBA" id="ARBA00023125"/>
    </source>
</evidence>
<dbReference type="GO" id="GO:0003677">
    <property type="term" value="F:DNA binding"/>
    <property type="evidence" value="ECO:0007669"/>
    <property type="project" value="UniProtKB-UniRule"/>
</dbReference>
<dbReference type="EMBL" id="CP042905">
    <property type="protein sequence ID" value="QEE17974.1"/>
    <property type="molecule type" value="Genomic_DNA"/>
</dbReference>
<gene>
    <name evidence="3 8" type="primary">pcn</name>
    <name evidence="8" type="ORF">DSAG12_03812</name>
</gene>
<dbReference type="KEGG" id="psyt:DSAG12_03812"/>
<evidence type="ECO:0000313" key="8">
    <source>
        <dbReference type="EMBL" id="QEE17974.1"/>
    </source>
</evidence>
<organism evidence="8 9">
    <name type="scientific">Promethearchaeum syntrophicum</name>
    <dbReference type="NCBI Taxonomy" id="2594042"/>
    <lineage>
        <taxon>Archaea</taxon>
        <taxon>Promethearchaeati</taxon>
        <taxon>Promethearchaeota</taxon>
        <taxon>Promethearchaeia</taxon>
        <taxon>Promethearchaeales</taxon>
        <taxon>Promethearchaeaceae</taxon>
        <taxon>Promethearchaeum</taxon>
    </lineage>
</organism>
<evidence type="ECO:0000259" key="6">
    <source>
        <dbReference type="Pfam" id="PF00705"/>
    </source>
</evidence>
<dbReference type="SUPFAM" id="SSF55979">
    <property type="entry name" value="DNA clamp"/>
    <property type="match status" value="2"/>
</dbReference>
<dbReference type="AlphaFoldDB" id="A0A5B9DFS0"/>
<dbReference type="PANTHER" id="PTHR11352:SF0">
    <property type="entry name" value="PROLIFERATING CELL NUCLEAR ANTIGEN"/>
    <property type="match status" value="1"/>
</dbReference>
<accession>A0A5B9DFS0</accession>
<evidence type="ECO:0000256" key="3">
    <source>
        <dbReference type="HAMAP-Rule" id="MF_00317"/>
    </source>
</evidence>
<dbReference type="InterPro" id="IPR000730">
    <property type="entry name" value="Pr_cel_nuc_antig"/>
</dbReference>
<evidence type="ECO:0000313" key="9">
    <source>
        <dbReference type="Proteomes" id="UP000321408"/>
    </source>
</evidence>
<dbReference type="InterPro" id="IPR022648">
    <property type="entry name" value="Pr_cel_nuc_antig_N"/>
</dbReference>
<feature type="domain" description="Proliferating cell nuclear antigen PCNA C-terminal" evidence="7">
    <location>
        <begin position="152"/>
        <end position="250"/>
    </location>
</feature>
<dbReference type="Pfam" id="PF02747">
    <property type="entry name" value="PCNA_C"/>
    <property type="match status" value="1"/>
</dbReference>
<name>A0A5B9DFS0_9ARCH</name>
<dbReference type="GO" id="GO:0030337">
    <property type="term" value="F:DNA polymerase processivity factor activity"/>
    <property type="evidence" value="ECO:0007669"/>
    <property type="project" value="UniProtKB-UniRule"/>
</dbReference>
<dbReference type="NCBIfam" id="TIGR00590">
    <property type="entry name" value="pcna"/>
    <property type="match status" value="1"/>
</dbReference>
<keyword evidence="9" id="KW-1185">Reference proteome</keyword>
<dbReference type="RefSeq" id="WP_147664850.1">
    <property type="nucleotide sequence ID" value="NZ_CP042905.2"/>
</dbReference>
<sequence length="266" mass="30165">MAFTAKIKDSKVVKGIFEAVSSIITETFLDIDPDKGISMVAMDLSHICLVSLLIAKEDLDEFKADKKLKIAINLEDFVKIVKRANPQDEIVFKDDSAAKRFIIEMKPETAKKARRFTISMIDIDEERIGPESLEQLEFYNQTTFKLKFLDEAIKDAEIFSDALEIVADKNLSFSTNGNIGDMTYELEKEELISSDFTQKSEGIFGLEFLKNILKVSAVSTNVEMSMASDLPIKMVFDILNSSRIVYYLAPRTEDEDNDEDDSLYED</sequence>
<dbReference type="HAMAP" id="MF_00317">
    <property type="entry name" value="DNApol_clamp_arch"/>
    <property type="match status" value="1"/>
</dbReference>
<dbReference type="PRINTS" id="PR00339">
    <property type="entry name" value="PCNACYCLIN"/>
</dbReference>
<evidence type="ECO:0000256" key="5">
    <source>
        <dbReference type="RuleBase" id="RU003673"/>
    </source>
</evidence>
<comment type="similarity">
    <text evidence="1 3 4">Belongs to the PCNA family.</text>
</comment>
<reference evidence="8 9" key="2">
    <citation type="journal article" date="2024" name="Int. J. Syst. Evol. Microbiol.">
        <title>Promethearchaeum syntrophicum gen. nov., sp. nov., an anaerobic, obligately syntrophic archaeon, the first isolate of the lineage 'Asgard' archaea, and proposal of the new archaeal phylum Promethearchaeota phyl. nov. and kingdom Promethearchaeati regn. nov.</title>
        <authorList>
            <person name="Imachi H."/>
            <person name="Nobu M.K."/>
            <person name="Kato S."/>
            <person name="Takaki Y."/>
            <person name="Miyazaki M."/>
            <person name="Miyata M."/>
            <person name="Ogawara M."/>
            <person name="Saito Y."/>
            <person name="Sakai S."/>
            <person name="Tahara Y.O."/>
            <person name="Takano Y."/>
            <person name="Tasumi E."/>
            <person name="Uematsu K."/>
            <person name="Yoshimura T."/>
            <person name="Itoh T."/>
            <person name="Ohkuma M."/>
            <person name="Takai K."/>
        </authorList>
    </citation>
    <scope>NUCLEOTIDE SEQUENCE [LARGE SCALE GENOMIC DNA]</scope>
    <source>
        <strain evidence="8 9">MK-D1</strain>
    </source>
</reference>
<comment type="function">
    <text evidence="3">Sliding clamp subunit that acts as a moving platform for DNA processing. Responsible for tethering the catalytic subunit of DNA polymerase and other proteins to DNA during high-speed replication.</text>
</comment>
<dbReference type="InterPro" id="IPR022649">
    <property type="entry name" value="Pr_cel_nuc_antig_C"/>
</dbReference>
<dbReference type="CDD" id="cd00577">
    <property type="entry name" value="PCNA"/>
    <property type="match status" value="1"/>
</dbReference>
<keyword evidence="2 3" id="KW-0238">DNA-binding</keyword>
<dbReference type="InterPro" id="IPR046938">
    <property type="entry name" value="DNA_clamp_sf"/>
</dbReference>
<protein>
    <recommendedName>
        <fullName evidence="3">DNA polymerase sliding clamp</fullName>
    </recommendedName>
    <alternativeName>
        <fullName evidence="3">Proliferating cell nuclear antigen homolog</fullName>
        <shortName evidence="3">PCNA</shortName>
    </alternativeName>
</protein>
<dbReference type="Pfam" id="PF00705">
    <property type="entry name" value="PCNA_N"/>
    <property type="match status" value="1"/>
</dbReference>
<comment type="subunit">
    <text evidence="3">Homotrimer. The subunits circularize to form a toroid; DNA passes through its center. Replication factor C (RFC) is required to load the toroid on the DNA.</text>
</comment>
<keyword evidence="3 4" id="KW-0235">DNA replication</keyword>